<feature type="domain" description="JmjC" evidence="7">
    <location>
        <begin position="798"/>
        <end position="974"/>
    </location>
</feature>
<evidence type="ECO:0000256" key="5">
    <source>
        <dbReference type="PROSITE-ProRule" id="PRU01002"/>
    </source>
</evidence>
<dbReference type="SUPFAM" id="SSF51197">
    <property type="entry name" value="Clavaminate synthase-like"/>
    <property type="match status" value="1"/>
</dbReference>
<evidence type="ECO:0000256" key="2">
    <source>
        <dbReference type="ARBA" id="ARBA00006801"/>
    </source>
</evidence>
<dbReference type="GO" id="GO:0046872">
    <property type="term" value="F:metal ion binding"/>
    <property type="evidence" value="ECO:0007669"/>
    <property type="project" value="UniProtKB-KW"/>
</dbReference>
<dbReference type="GO" id="GO:0003712">
    <property type="term" value="F:transcription coregulator activity"/>
    <property type="evidence" value="ECO:0007669"/>
    <property type="project" value="TreeGrafter"/>
</dbReference>
<sequence length="1011" mass="115296">MEQLPDHLRCKRTDGRQWRCNRRVMEDKKLCEIHHLQGRHRQYRRKVPETLKLQRKKSKKSATSSSNVEALIRVSSKDGKLGRFKKKGKKLKRGDLQMDLIRMVLQKEMEKRKKKKRKGFSEKASVDNGDDNDNDNVNDCSGSESEEGEELMRNLPNGFMAISPAKNFGNGNVGCSSSHCDIKIGGDGHNGVSTARRCFRSKNIEPMPIGKLQVLPYKRDGVRLRKGKRKKCHWCRRSGLRTLIRCSSCRKEYYCLDCIKEQYVVSACIWKHKKKLEWNVLCVVELAAVRSVQRFNVGTLHDLSKEKSEVDNVLHLHYLICMLLPILKQINQDHSIELEIEAKIKGQKPSEVQIQQAEVSRNKQCFCNNCKTSIVDFHRSCPECSYNLCLSCCRDILHGGVCGSVKTRLCKCPNGRKAGISGKQLSEMKSLCATEFSCGSKYLGSTFSPCWGAADLNGGIPCPPRKFGGCGDSLLDLSCIFPLCWTKELEVSAEELVGCYELPETLDVQSCCSLCVEMDCESNGIEQLQEAAAREDSGDNLLYYPTIMDVRGDNLEHFQKHWGRGQPVIVRNVLQSTSDLNWDPIVMFCNYLKNNAARSQNEQATDCLDWFEVEIGIRQMFMGSFKGLTNANIWHEKLKLKGFLSSYLFQEHFPAFYSHVLQALPLPEYMDPISGVLNIAADLEQETSKPDLGPCLYISYGSGENLSQADSVEKLRYNSYDVVNILAHATDVPVSTKQLNYIRKLMTRHKDQNKESREAPLDEENIELELHDMFREDMLVNKKVARVSWFSAARHEAHASSLKDRGAFHDGDSDSDSDTDTDTEVSKFFLGPVKSSRSSDNFKFHGNHSKTSNHFRSESCGAQWDVFRKQDVPKLVEYLRRHSDEFTHTHGFQKHMVHPILDQNFFLDAYHKMRLKEEFKIEPWSFEQHSGEAVIVPAGCPYQIRNLKSCVSVVLDFLSPENVTECIQLMDELRQLPENHKAKVDSLEVKKMALHSISRAVRKIHKLTRAE</sequence>
<dbReference type="PANTHER" id="PTHR12549:SF42">
    <property type="entry name" value="LYSINE-SPECIFIC DEMETHYLASE JMJ28"/>
    <property type="match status" value="1"/>
</dbReference>
<dbReference type="Proteomes" id="UP000657918">
    <property type="component" value="Chromosome 11"/>
</dbReference>
<dbReference type="GO" id="GO:0000785">
    <property type="term" value="C:chromatin"/>
    <property type="evidence" value="ECO:0007669"/>
    <property type="project" value="TreeGrafter"/>
</dbReference>
<protein>
    <recommendedName>
        <fullName evidence="11">Lysine-specific demethylase JMJ25</fullName>
    </recommendedName>
</protein>
<evidence type="ECO:0008006" key="11">
    <source>
        <dbReference type="Google" id="ProtNLM"/>
    </source>
</evidence>
<feature type="compositionally biased region" description="Basic and acidic residues" evidence="6">
    <location>
        <begin position="801"/>
        <end position="812"/>
    </location>
</feature>
<comment type="similarity">
    <text evidence="2">Belongs to the JARID1 histone demethylase family.</text>
</comment>
<name>A0A835MQ25_9ROSI</name>
<evidence type="ECO:0000313" key="9">
    <source>
        <dbReference type="EMBL" id="KAF9672259.1"/>
    </source>
</evidence>
<dbReference type="SMART" id="SM00558">
    <property type="entry name" value="JmjC"/>
    <property type="match status" value="1"/>
</dbReference>
<dbReference type="Pfam" id="PF02373">
    <property type="entry name" value="JmjC"/>
    <property type="match status" value="1"/>
</dbReference>
<dbReference type="GO" id="GO:0032454">
    <property type="term" value="F:histone H3K9 demethylase activity"/>
    <property type="evidence" value="ECO:0007669"/>
    <property type="project" value="InterPro"/>
</dbReference>
<gene>
    <name evidence="9" type="ORF">SADUNF_Sadunf11G0022800</name>
</gene>
<evidence type="ECO:0000256" key="6">
    <source>
        <dbReference type="SAM" id="MobiDB-lite"/>
    </source>
</evidence>
<dbReference type="InterPro" id="IPR045109">
    <property type="entry name" value="LSDs-like"/>
</dbReference>
<comment type="caution">
    <text evidence="9">The sequence shown here is derived from an EMBL/GenBank/DDBJ whole genome shotgun (WGS) entry which is preliminary data.</text>
</comment>
<feature type="region of interest" description="Disordered" evidence="6">
    <location>
        <begin position="801"/>
        <end position="822"/>
    </location>
</feature>
<organism evidence="9 10">
    <name type="scientific">Salix dunnii</name>
    <dbReference type="NCBI Taxonomy" id="1413687"/>
    <lineage>
        <taxon>Eukaryota</taxon>
        <taxon>Viridiplantae</taxon>
        <taxon>Streptophyta</taxon>
        <taxon>Embryophyta</taxon>
        <taxon>Tracheophyta</taxon>
        <taxon>Spermatophyta</taxon>
        <taxon>Magnoliopsida</taxon>
        <taxon>eudicotyledons</taxon>
        <taxon>Gunneridae</taxon>
        <taxon>Pentapetalae</taxon>
        <taxon>rosids</taxon>
        <taxon>fabids</taxon>
        <taxon>Malpighiales</taxon>
        <taxon>Salicaceae</taxon>
        <taxon>Saliceae</taxon>
        <taxon>Salix</taxon>
    </lineage>
</organism>
<dbReference type="OrthoDB" id="1667110at2759"/>
<dbReference type="GO" id="GO:0031490">
    <property type="term" value="F:chromatin DNA binding"/>
    <property type="evidence" value="ECO:0007669"/>
    <property type="project" value="TreeGrafter"/>
</dbReference>
<dbReference type="Gene3D" id="2.60.120.650">
    <property type="entry name" value="Cupin"/>
    <property type="match status" value="1"/>
</dbReference>
<dbReference type="PROSITE" id="PS51667">
    <property type="entry name" value="WRC"/>
    <property type="match status" value="1"/>
</dbReference>
<dbReference type="PANTHER" id="PTHR12549">
    <property type="entry name" value="JMJC DOMAIN-CONTAINING HISTONE DEMETHYLATION PROTEIN"/>
    <property type="match status" value="1"/>
</dbReference>
<evidence type="ECO:0000259" key="8">
    <source>
        <dbReference type="PROSITE" id="PS51667"/>
    </source>
</evidence>
<keyword evidence="4" id="KW-0539">Nucleus</keyword>
<feature type="region of interest" description="Disordered" evidence="6">
    <location>
        <begin position="110"/>
        <end position="148"/>
    </location>
</feature>
<feature type="region of interest" description="Disordered" evidence="6">
    <location>
        <begin position="45"/>
        <end position="68"/>
    </location>
</feature>
<comment type="subcellular location">
    <subcellularLocation>
        <location evidence="1">Nucleus</location>
    </subcellularLocation>
</comment>
<feature type="domain" description="WRC" evidence="8">
    <location>
        <begin position="4"/>
        <end position="50"/>
    </location>
</feature>
<evidence type="ECO:0000256" key="4">
    <source>
        <dbReference type="ARBA" id="ARBA00023242"/>
    </source>
</evidence>
<dbReference type="InterPro" id="IPR014977">
    <property type="entry name" value="WRC_dom"/>
</dbReference>
<evidence type="ECO:0000313" key="10">
    <source>
        <dbReference type="Proteomes" id="UP000657918"/>
    </source>
</evidence>
<accession>A0A835MQ25</accession>
<evidence type="ECO:0000256" key="1">
    <source>
        <dbReference type="ARBA" id="ARBA00004123"/>
    </source>
</evidence>
<comment type="caution">
    <text evidence="5">Lacks conserved residue(s) required for the propagation of feature annotation.</text>
</comment>
<dbReference type="CDD" id="cd02208">
    <property type="entry name" value="cupin_RmlC-like"/>
    <property type="match status" value="1"/>
</dbReference>
<reference evidence="9 10" key="1">
    <citation type="submission" date="2020-10" db="EMBL/GenBank/DDBJ databases">
        <title>Plant Genome Project.</title>
        <authorList>
            <person name="Zhang R.-G."/>
        </authorList>
    </citation>
    <scope>NUCLEOTIDE SEQUENCE [LARGE SCALE GENOMIC DNA]</scope>
    <source>
        <strain evidence="9">FAFU-HL-1</strain>
        <tissue evidence="9">Leaf</tissue>
    </source>
</reference>
<dbReference type="Pfam" id="PF08879">
    <property type="entry name" value="WRC"/>
    <property type="match status" value="1"/>
</dbReference>
<dbReference type="EMBL" id="JADGMS010000011">
    <property type="protein sequence ID" value="KAF9672259.1"/>
    <property type="molecule type" value="Genomic_DNA"/>
</dbReference>
<dbReference type="GO" id="GO:0006357">
    <property type="term" value="P:regulation of transcription by RNA polymerase II"/>
    <property type="evidence" value="ECO:0007669"/>
    <property type="project" value="TreeGrafter"/>
</dbReference>
<dbReference type="InterPro" id="IPR003347">
    <property type="entry name" value="JmjC_dom"/>
</dbReference>
<keyword evidence="3" id="KW-0479">Metal-binding</keyword>
<dbReference type="PROSITE" id="PS51184">
    <property type="entry name" value="JMJC"/>
    <property type="match status" value="1"/>
</dbReference>
<keyword evidence="10" id="KW-1185">Reference proteome</keyword>
<proteinExistence type="inferred from homology"/>
<feature type="compositionally biased region" description="Acidic residues" evidence="6">
    <location>
        <begin position="813"/>
        <end position="822"/>
    </location>
</feature>
<evidence type="ECO:0000256" key="3">
    <source>
        <dbReference type="ARBA" id="ARBA00022723"/>
    </source>
</evidence>
<dbReference type="AlphaFoldDB" id="A0A835MQ25"/>
<evidence type="ECO:0000259" key="7">
    <source>
        <dbReference type="PROSITE" id="PS51184"/>
    </source>
</evidence>
<dbReference type="GO" id="GO:0000118">
    <property type="term" value="C:histone deacetylase complex"/>
    <property type="evidence" value="ECO:0007669"/>
    <property type="project" value="TreeGrafter"/>
</dbReference>